<reference evidence="6 7" key="1">
    <citation type="submission" date="2018-04" db="EMBL/GenBank/DDBJ databases">
        <title>Bordetella sp. HZ20 isolated from seawater.</title>
        <authorList>
            <person name="Sun C."/>
        </authorList>
    </citation>
    <scope>NUCLEOTIDE SEQUENCE [LARGE SCALE GENOMIC DNA]</scope>
    <source>
        <strain evidence="6 7">HZ20</strain>
    </source>
</reference>
<dbReference type="Gene3D" id="1.20.1250.20">
    <property type="entry name" value="MFS general substrate transporter like domains"/>
    <property type="match status" value="2"/>
</dbReference>
<dbReference type="GO" id="GO:0022857">
    <property type="term" value="F:transmembrane transporter activity"/>
    <property type="evidence" value="ECO:0007669"/>
    <property type="project" value="InterPro"/>
</dbReference>
<dbReference type="InterPro" id="IPR036259">
    <property type="entry name" value="MFS_trans_sf"/>
</dbReference>
<evidence type="ECO:0000313" key="7">
    <source>
        <dbReference type="Proteomes" id="UP000244571"/>
    </source>
</evidence>
<dbReference type="AlphaFoldDB" id="A0A2R4XPU5"/>
<feature type="transmembrane region" description="Helical" evidence="4">
    <location>
        <begin position="195"/>
        <end position="216"/>
    </location>
</feature>
<name>A0A2R4XPU5_9BURK</name>
<feature type="transmembrane region" description="Helical" evidence="4">
    <location>
        <begin position="58"/>
        <end position="88"/>
    </location>
</feature>
<keyword evidence="1 4" id="KW-0812">Transmembrane</keyword>
<organism evidence="6 7">
    <name type="scientific">Orrella marina</name>
    <dbReference type="NCBI Taxonomy" id="2163011"/>
    <lineage>
        <taxon>Bacteria</taxon>
        <taxon>Pseudomonadati</taxon>
        <taxon>Pseudomonadota</taxon>
        <taxon>Betaproteobacteria</taxon>
        <taxon>Burkholderiales</taxon>
        <taxon>Alcaligenaceae</taxon>
        <taxon>Orrella</taxon>
    </lineage>
</organism>
<feature type="transmembrane region" description="Helical" evidence="4">
    <location>
        <begin position="318"/>
        <end position="340"/>
    </location>
</feature>
<accession>A0A2R4XPU5</accession>
<keyword evidence="3 4" id="KW-0472">Membrane</keyword>
<feature type="transmembrane region" description="Helical" evidence="4">
    <location>
        <begin position="137"/>
        <end position="158"/>
    </location>
</feature>
<dbReference type="EMBL" id="CP028901">
    <property type="protein sequence ID" value="AWB35837.1"/>
    <property type="molecule type" value="Genomic_DNA"/>
</dbReference>
<dbReference type="OrthoDB" id="8724598at2"/>
<evidence type="ECO:0000259" key="5">
    <source>
        <dbReference type="PROSITE" id="PS50850"/>
    </source>
</evidence>
<feature type="transmembrane region" description="Helical" evidence="4">
    <location>
        <begin position="259"/>
        <end position="279"/>
    </location>
</feature>
<gene>
    <name evidence="6" type="ORF">DBV39_13980</name>
</gene>
<feature type="transmembrane region" description="Helical" evidence="4">
    <location>
        <begin position="352"/>
        <end position="369"/>
    </location>
</feature>
<sequence>MALITLPVVAPVVGQAINLSPAYVGVYVAFVYVAAMTSSILGGSLVRRWGALRVSQIGMCFSATGLALCAVAHPVSMALGAVLIGLGYGPVTPASSHLLIKTTPPERMSLVFSIKQTGVPVGGMMAGMLVPSFEVLVGWQAAFMIVCAMCLLLVVLVGPLRPVLDDDRDPTIRPSLVNSFVAPIKLVLKTKSLRILAAVSFMFSVTQLSVTTYMVTFLYEDLGWSLVAAGVALTVAQAAGVGGRILWGWVADNWLGSGIMLILVAALLGVSAIGLALFTSATPHWVLYLVLITIGSTAIGWNGVFLAEVARQAPHGMAGMATGGALGFTFMGVLFGPPIFGAAASTLHSYGSGYALLVVPASIIVVLLWRSRARWKNSRAT</sequence>
<dbReference type="InterPro" id="IPR020846">
    <property type="entry name" value="MFS_dom"/>
</dbReference>
<dbReference type="Pfam" id="PF07690">
    <property type="entry name" value="MFS_1"/>
    <property type="match status" value="1"/>
</dbReference>
<keyword evidence="7" id="KW-1185">Reference proteome</keyword>
<evidence type="ECO:0000256" key="2">
    <source>
        <dbReference type="ARBA" id="ARBA00022989"/>
    </source>
</evidence>
<evidence type="ECO:0000256" key="3">
    <source>
        <dbReference type="ARBA" id="ARBA00023136"/>
    </source>
</evidence>
<evidence type="ECO:0000313" key="6">
    <source>
        <dbReference type="EMBL" id="AWB35837.1"/>
    </source>
</evidence>
<evidence type="ECO:0000256" key="1">
    <source>
        <dbReference type="ARBA" id="ARBA00022692"/>
    </source>
</evidence>
<dbReference type="Proteomes" id="UP000244571">
    <property type="component" value="Chromosome"/>
</dbReference>
<dbReference type="KEGG" id="boz:DBV39_13980"/>
<dbReference type="PANTHER" id="PTHR23527:SF1">
    <property type="entry name" value="BLL3282 PROTEIN"/>
    <property type="match status" value="1"/>
</dbReference>
<keyword evidence="2 4" id="KW-1133">Transmembrane helix</keyword>
<proteinExistence type="predicted"/>
<feature type="transmembrane region" description="Helical" evidence="4">
    <location>
        <begin position="285"/>
        <end position="306"/>
    </location>
</feature>
<dbReference type="InterPro" id="IPR011701">
    <property type="entry name" value="MFS"/>
</dbReference>
<feature type="transmembrane region" description="Helical" evidence="4">
    <location>
        <begin position="24"/>
        <end position="46"/>
    </location>
</feature>
<dbReference type="PANTHER" id="PTHR23527">
    <property type="entry name" value="BLL3282 PROTEIN"/>
    <property type="match status" value="1"/>
</dbReference>
<feature type="transmembrane region" description="Helical" evidence="4">
    <location>
        <begin position="222"/>
        <end position="247"/>
    </location>
</feature>
<dbReference type="InterPro" id="IPR052952">
    <property type="entry name" value="MFS-Transporter"/>
</dbReference>
<dbReference type="SUPFAM" id="SSF103473">
    <property type="entry name" value="MFS general substrate transporter"/>
    <property type="match status" value="1"/>
</dbReference>
<evidence type="ECO:0000256" key="4">
    <source>
        <dbReference type="SAM" id="Phobius"/>
    </source>
</evidence>
<protein>
    <submittedName>
        <fullName evidence="6">MFS transporter</fullName>
    </submittedName>
</protein>
<dbReference type="PROSITE" id="PS50850">
    <property type="entry name" value="MFS"/>
    <property type="match status" value="1"/>
</dbReference>
<feature type="domain" description="Major facilitator superfamily (MFS) profile" evidence="5">
    <location>
        <begin position="1"/>
        <end position="378"/>
    </location>
</feature>